<evidence type="ECO:0000313" key="3">
    <source>
        <dbReference type="Proteomes" id="UP000199518"/>
    </source>
</evidence>
<name>A0A1I3EB00_9PLAN</name>
<keyword evidence="1" id="KW-0472">Membrane</keyword>
<dbReference type="AlphaFoldDB" id="A0A1I3EB00"/>
<evidence type="ECO:0000313" key="2">
    <source>
        <dbReference type="EMBL" id="SFH96115.1"/>
    </source>
</evidence>
<dbReference type="EMBL" id="FOQD01000004">
    <property type="protein sequence ID" value="SFH96115.1"/>
    <property type="molecule type" value="Genomic_DNA"/>
</dbReference>
<organism evidence="2 3">
    <name type="scientific">Planctomicrobium piriforme</name>
    <dbReference type="NCBI Taxonomy" id="1576369"/>
    <lineage>
        <taxon>Bacteria</taxon>
        <taxon>Pseudomonadati</taxon>
        <taxon>Planctomycetota</taxon>
        <taxon>Planctomycetia</taxon>
        <taxon>Planctomycetales</taxon>
        <taxon>Planctomycetaceae</taxon>
        <taxon>Planctomicrobium</taxon>
    </lineage>
</organism>
<feature type="transmembrane region" description="Helical" evidence="1">
    <location>
        <begin position="12"/>
        <end position="38"/>
    </location>
</feature>
<keyword evidence="1" id="KW-0812">Transmembrane</keyword>
<reference evidence="3" key="1">
    <citation type="submission" date="2016-10" db="EMBL/GenBank/DDBJ databases">
        <authorList>
            <person name="Varghese N."/>
            <person name="Submissions S."/>
        </authorList>
    </citation>
    <scope>NUCLEOTIDE SEQUENCE [LARGE SCALE GENOMIC DNA]</scope>
    <source>
        <strain evidence="3">DSM 26348</strain>
    </source>
</reference>
<accession>A0A1I3EB00</accession>
<protein>
    <submittedName>
        <fullName evidence="2">Uncharacterized protein</fullName>
    </submittedName>
</protein>
<proteinExistence type="predicted"/>
<keyword evidence="1" id="KW-1133">Transmembrane helix</keyword>
<keyword evidence="3" id="KW-1185">Reference proteome</keyword>
<sequence>MDKLLEGAWNYGLPGVFMIGSLLILVRFGSWLGLNIFIPLRDAILMHFIDLKDHMKKVDERMSVQTDITRTLIDSQAQVVNRQDQHSQLLQKLIDRSAT</sequence>
<dbReference type="RefSeq" id="WP_092048507.1">
    <property type="nucleotide sequence ID" value="NZ_FOQD01000004.1"/>
</dbReference>
<gene>
    <name evidence="2" type="ORF">SAMN05421753_104146</name>
</gene>
<dbReference type="Proteomes" id="UP000199518">
    <property type="component" value="Unassembled WGS sequence"/>
</dbReference>
<evidence type="ECO:0000256" key="1">
    <source>
        <dbReference type="SAM" id="Phobius"/>
    </source>
</evidence>